<dbReference type="AlphaFoldDB" id="A0A7K1KMR9"/>
<comment type="caution">
    <text evidence="1">The sequence shown here is derived from an EMBL/GenBank/DDBJ whole genome shotgun (WGS) entry which is preliminary data.</text>
</comment>
<proteinExistence type="predicted"/>
<accession>A0A7K1KMR9</accession>
<name>A0A7K1KMR9_9BACT</name>
<reference evidence="1 2" key="1">
    <citation type="submission" date="2019-11" db="EMBL/GenBank/DDBJ databases">
        <title>Pseudodesulfovibrio alkaliphilus, sp. nov., an alkaliphilic sulfate-reducing bacteria from mud volcano of Taman peninsula, Russia.</title>
        <authorList>
            <person name="Frolova A."/>
            <person name="Merkel A.Y."/>
            <person name="Slobodkin A.I."/>
        </authorList>
    </citation>
    <scope>NUCLEOTIDE SEQUENCE [LARGE SCALE GENOMIC DNA]</scope>
    <source>
        <strain evidence="1 2">F-1</strain>
    </source>
</reference>
<keyword evidence="2" id="KW-1185">Reference proteome</keyword>
<dbReference type="Pfam" id="PF12675">
    <property type="entry name" value="DUF3795"/>
    <property type="match status" value="1"/>
</dbReference>
<protein>
    <submittedName>
        <fullName evidence="1">DUF3795 domain-containing protein</fullName>
    </submittedName>
</protein>
<dbReference type="Proteomes" id="UP000461162">
    <property type="component" value="Unassembled WGS sequence"/>
</dbReference>
<evidence type="ECO:0000313" key="1">
    <source>
        <dbReference type="EMBL" id="MUM77384.1"/>
    </source>
</evidence>
<dbReference type="InterPro" id="IPR010181">
    <property type="entry name" value="CGCAxxGCC_motif"/>
</dbReference>
<gene>
    <name evidence="1" type="ORF">GKC30_07045</name>
</gene>
<evidence type="ECO:0000313" key="2">
    <source>
        <dbReference type="Proteomes" id="UP000461162"/>
    </source>
</evidence>
<dbReference type="NCBIfam" id="TIGR01909">
    <property type="entry name" value="C_GCAxxG_C_C"/>
    <property type="match status" value="1"/>
</dbReference>
<organism evidence="1 2">
    <name type="scientific">Pseudodesulfovibrio alkaliphilus</name>
    <dbReference type="NCBI Taxonomy" id="2661613"/>
    <lineage>
        <taxon>Bacteria</taxon>
        <taxon>Pseudomonadati</taxon>
        <taxon>Thermodesulfobacteriota</taxon>
        <taxon>Desulfovibrionia</taxon>
        <taxon>Desulfovibrionales</taxon>
        <taxon>Desulfovibrionaceae</taxon>
    </lineage>
</organism>
<sequence length="300" mass="32146">MSDHHRAAAAELFNSGDLYCAEIVLKLMAEAGGRDPQPLTPMATGFCSGMARTCGQCGAVSGAVMGIGLYAGRPGPGGEYDAAYTLAQEFQERFRDAFGSVNCLDLTGCDFATPEGQARFKSQNVKARCIEYVIRAVDIALDLLRETGLQPDESAFVRSRLAPCGLLCSTCLAFDGGPVQQSASALKAALGNNFAAYAERFASMNPAFGNYGAFSELLDFLASGSCSGCREAGCLFKSCAVPGCARERGVDYCFQCADFPCDRHGMPGPLAERWQANNEAMRRLGPAPWFFTRHPKPRYP</sequence>
<dbReference type="Pfam" id="PF09719">
    <property type="entry name" value="C_GCAxxG_C_C"/>
    <property type="match status" value="1"/>
</dbReference>
<dbReference type="RefSeq" id="WP_155933460.1">
    <property type="nucleotide sequence ID" value="NZ_WODC01000003.1"/>
</dbReference>
<dbReference type="EMBL" id="WODC01000003">
    <property type="protein sequence ID" value="MUM77384.1"/>
    <property type="molecule type" value="Genomic_DNA"/>
</dbReference>
<dbReference type="InterPro" id="IPR024227">
    <property type="entry name" value="DUF3795"/>
</dbReference>